<evidence type="ECO:0000256" key="1">
    <source>
        <dbReference type="ARBA" id="ARBA00006047"/>
    </source>
</evidence>
<protein>
    <recommendedName>
        <fullName evidence="2">Alpha-1,4 glucan phosphorylase</fullName>
        <ecNumber evidence="2">2.4.1.1</ecNumber>
    </recommendedName>
</protein>
<keyword evidence="2" id="KW-0119">Carbohydrate metabolism</keyword>
<evidence type="ECO:0000256" key="2">
    <source>
        <dbReference type="RuleBase" id="RU000587"/>
    </source>
</evidence>
<evidence type="ECO:0000313" key="3">
    <source>
        <dbReference type="EMBL" id="MDO9714448.1"/>
    </source>
</evidence>
<dbReference type="Proteomes" id="UP001243009">
    <property type="component" value="Unassembled WGS sequence"/>
</dbReference>
<keyword evidence="2" id="KW-0808">Transferase</keyword>
<organism evidence="3 4">
    <name type="scientific">Paracraurococcus lichenis</name>
    <dbReference type="NCBI Taxonomy" id="3064888"/>
    <lineage>
        <taxon>Bacteria</taxon>
        <taxon>Pseudomonadati</taxon>
        <taxon>Pseudomonadota</taxon>
        <taxon>Alphaproteobacteria</taxon>
        <taxon>Acetobacterales</taxon>
        <taxon>Roseomonadaceae</taxon>
        <taxon>Paracraurococcus</taxon>
    </lineage>
</organism>
<comment type="similarity">
    <text evidence="1 2">Belongs to the glycogen phosphorylase family.</text>
</comment>
<evidence type="ECO:0000313" key="4">
    <source>
        <dbReference type="Proteomes" id="UP001243009"/>
    </source>
</evidence>
<gene>
    <name evidence="3" type="ORF">Q7A36_39575</name>
</gene>
<keyword evidence="2" id="KW-0663">Pyridoxal phosphate</keyword>
<dbReference type="Pfam" id="PF00343">
    <property type="entry name" value="Phosphorylase"/>
    <property type="match status" value="1"/>
</dbReference>
<feature type="non-terminal residue" evidence="3">
    <location>
        <position position="298"/>
    </location>
</feature>
<dbReference type="Gene3D" id="3.40.50.2000">
    <property type="entry name" value="Glycogen Phosphorylase B"/>
    <property type="match status" value="1"/>
</dbReference>
<dbReference type="PANTHER" id="PTHR11468">
    <property type="entry name" value="GLYCOGEN PHOSPHORYLASE"/>
    <property type="match status" value="1"/>
</dbReference>
<keyword evidence="4" id="KW-1185">Reference proteome</keyword>
<sequence>MEPLDAAEDAAALRDAIVHKLTYELGKSRSGARDRDWFLATALAVRDRVIDRWLDATRAAYETGQKQVYYLSLEFLVGRLLRDSVSNLGMMDTLREALAPLGVDFDAVRQAESDAALGNGGLGRLAACFMESLASLAIPAFGYGIRYEHGLFRQILREGWQHEYPEDWLTSGNPWEFARPEIAHDIGFGGSVEAVRVSESEVRHVWHPAETVQAVAYDTPVVGWRGKHVNTLRLWSARALDPLKLEAFNFGDHVGALADRMRQEAISKVLYPSDETPAGQELRLRQEYFFTSAALQDL</sequence>
<comment type="function">
    <text evidence="2">Allosteric enzyme that catalyzes the rate-limiting step in glycogen catabolism, the phosphorolytic cleavage of glycogen to produce glucose-1-phosphate, and plays a central role in maintaining cellular and organismal glucose homeostasis.</text>
</comment>
<accession>A0ABT9EE16</accession>
<comment type="cofactor">
    <cofactor evidence="2">
        <name>pyridoxal 5'-phosphate</name>
        <dbReference type="ChEBI" id="CHEBI:597326"/>
    </cofactor>
</comment>
<comment type="caution">
    <text evidence="3">The sequence shown here is derived from an EMBL/GenBank/DDBJ whole genome shotgun (WGS) entry which is preliminary data.</text>
</comment>
<dbReference type="RefSeq" id="WP_305109281.1">
    <property type="nucleotide sequence ID" value="NZ_JAUTWS010000267.1"/>
</dbReference>
<keyword evidence="2" id="KW-0328">Glycosyltransferase</keyword>
<dbReference type="EMBL" id="JAUTWS010000267">
    <property type="protein sequence ID" value="MDO9714448.1"/>
    <property type="molecule type" value="Genomic_DNA"/>
</dbReference>
<dbReference type="SUPFAM" id="SSF53756">
    <property type="entry name" value="UDP-Glycosyltransferase/glycogen phosphorylase"/>
    <property type="match status" value="1"/>
</dbReference>
<proteinExistence type="inferred from homology"/>
<dbReference type="InterPro" id="IPR000811">
    <property type="entry name" value="Glyco_trans_35"/>
</dbReference>
<comment type="catalytic activity">
    <reaction evidence="2">
        <text>[(1-&gt;4)-alpha-D-glucosyl](n) + phosphate = [(1-&gt;4)-alpha-D-glucosyl](n-1) + alpha-D-glucose 1-phosphate</text>
        <dbReference type="Rhea" id="RHEA:41732"/>
        <dbReference type="Rhea" id="RHEA-COMP:9584"/>
        <dbReference type="Rhea" id="RHEA-COMP:9586"/>
        <dbReference type="ChEBI" id="CHEBI:15444"/>
        <dbReference type="ChEBI" id="CHEBI:43474"/>
        <dbReference type="ChEBI" id="CHEBI:58601"/>
        <dbReference type="EC" id="2.4.1.1"/>
    </reaction>
</comment>
<reference evidence="3 4" key="1">
    <citation type="submission" date="2023-08" db="EMBL/GenBank/DDBJ databases">
        <title>The draft genome sequence of Paracraurococcus sp. LOR1-02.</title>
        <authorList>
            <person name="Kingkaew E."/>
            <person name="Tanasupawat S."/>
        </authorList>
    </citation>
    <scope>NUCLEOTIDE SEQUENCE [LARGE SCALE GENOMIC DNA]</scope>
    <source>
        <strain evidence="3 4">LOR1-02</strain>
    </source>
</reference>
<dbReference type="PANTHER" id="PTHR11468:SF3">
    <property type="entry name" value="GLYCOGEN PHOSPHORYLASE, LIVER FORM"/>
    <property type="match status" value="1"/>
</dbReference>
<name>A0ABT9EE16_9PROT</name>
<dbReference type="EC" id="2.4.1.1" evidence="2"/>